<evidence type="ECO:0000313" key="2">
    <source>
        <dbReference type="Proteomes" id="UP000683000"/>
    </source>
</evidence>
<comment type="caution">
    <text evidence="1">The sequence shown here is derived from an EMBL/GenBank/DDBJ whole genome shotgun (WGS) entry which is preliminary data.</text>
</comment>
<dbReference type="Proteomes" id="UP000683000">
    <property type="component" value="Unassembled WGS sequence"/>
</dbReference>
<accession>A0A8I2Z157</accession>
<proteinExistence type="predicted"/>
<dbReference type="OrthoDB" id="10594862at2759"/>
<gene>
    <name evidence="1" type="ORF">JVT61DRAFT_433</name>
</gene>
<organism evidence="1 2">
    <name type="scientific">Boletus reticuloceps</name>
    <dbReference type="NCBI Taxonomy" id="495285"/>
    <lineage>
        <taxon>Eukaryota</taxon>
        <taxon>Fungi</taxon>
        <taxon>Dikarya</taxon>
        <taxon>Basidiomycota</taxon>
        <taxon>Agaricomycotina</taxon>
        <taxon>Agaricomycetes</taxon>
        <taxon>Agaricomycetidae</taxon>
        <taxon>Boletales</taxon>
        <taxon>Boletineae</taxon>
        <taxon>Boletaceae</taxon>
        <taxon>Boletoideae</taxon>
        <taxon>Boletus</taxon>
    </lineage>
</organism>
<sequence>MDLVLGNESSTKYDIMTLTSITYPVDTPCTRTFTSILTGEDVNVTYGTYYFSGKKYLDQVAPTPNLVITNSPSAMHSLITILTV</sequence>
<name>A0A8I2Z157_9AGAM</name>
<keyword evidence="2" id="KW-1185">Reference proteome</keyword>
<reference evidence="1" key="1">
    <citation type="submission" date="2021-03" db="EMBL/GenBank/DDBJ databases">
        <title>Evolutionary innovations through gain and loss of genes in the ectomycorrhizal Boletales.</title>
        <authorList>
            <person name="Wu G."/>
            <person name="Miyauchi S."/>
            <person name="Morin E."/>
            <person name="Yang Z.-L."/>
            <person name="Xu J."/>
            <person name="Martin F.M."/>
        </authorList>
    </citation>
    <scope>NUCLEOTIDE SEQUENCE</scope>
    <source>
        <strain evidence="1">BR01</strain>
    </source>
</reference>
<evidence type="ECO:0000313" key="1">
    <source>
        <dbReference type="EMBL" id="KAG6381824.1"/>
    </source>
</evidence>
<dbReference type="AlphaFoldDB" id="A0A8I2Z157"/>
<protein>
    <submittedName>
        <fullName evidence="1">Uncharacterized protein</fullName>
    </submittedName>
</protein>
<dbReference type="EMBL" id="JAGFBS010000001">
    <property type="protein sequence ID" value="KAG6381824.1"/>
    <property type="molecule type" value="Genomic_DNA"/>
</dbReference>